<sequence>MANWRLESGIWSLVSGPVSLLFSRLGYRLCQPRPEVWSRVLLPGVGGIVGISRFVDAVVWWRGIIETVAFSTDRRVPPQTTGQKIGNTEASHHSQSEVVGVLLPGRSVSSKSVLGRRLKKALVTTSPAEVQIT</sequence>
<organism evidence="1 2">
    <name type="scientific">Protopolystoma xenopodis</name>
    <dbReference type="NCBI Taxonomy" id="117903"/>
    <lineage>
        <taxon>Eukaryota</taxon>
        <taxon>Metazoa</taxon>
        <taxon>Spiralia</taxon>
        <taxon>Lophotrochozoa</taxon>
        <taxon>Platyhelminthes</taxon>
        <taxon>Monogenea</taxon>
        <taxon>Polyopisthocotylea</taxon>
        <taxon>Polystomatidea</taxon>
        <taxon>Polystomatidae</taxon>
        <taxon>Protopolystoma</taxon>
    </lineage>
</organism>
<name>A0A3S5BSU5_9PLAT</name>
<dbReference type="AlphaFoldDB" id="A0A3S5BSU5"/>
<protein>
    <submittedName>
        <fullName evidence="1">Uncharacterized protein</fullName>
    </submittedName>
</protein>
<proteinExistence type="predicted"/>
<dbReference type="EMBL" id="CAAALY010029777">
    <property type="protein sequence ID" value="VEL16764.1"/>
    <property type="molecule type" value="Genomic_DNA"/>
</dbReference>
<reference evidence="1" key="1">
    <citation type="submission" date="2018-11" db="EMBL/GenBank/DDBJ databases">
        <authorList>
            <consortium name="Pathogen Informatics"/>
        </authorList>
    </citation>
    <scope>NUCLEOTIDE SEQUENCE</scope>
</reference>
<gene>
    <name evidence="1" type="ORF">PXEA_LOCUS10204</name>
</gene>
<keyword evidence="2" id="KW-1185">Reference proteome</keyword>
<evidence type="ECO:0000313" key="2">
    <source>
        <dbReference type="Proteomes" id="UP000784294"/>
    </source>
</evidence>
<evidence type="ECO:0000313" key="1">
    <source>
        <dbReference type="EMBL" id="VEL16764.1"/>
    </source>
</evidence>
<comment type="caution">
    <text evidence="1">The sequence shown here is derived from an EMBL/GenBank/DDBJ whole genome shotgun (WGS) entry which is preliminary data.</text>
</comment>
<dbReference type="Proteomes" id="UP000784294">
    <property type="component" value="Unassembled WGS sequence"/>
</dbReference>
<accession>A0A3S5BSU5</accession>